<dbReference type="EMBL" id="BAABHM010000011">
    <property type="protein sequence ID" value="GAA4703802.1"/>
    <property type="molecule type" value="Genomic_DNA"/>
</dbReference>
<keyword evidence="10" id="KW-1133">Transmembrane helix</keyword>
<dbReference type="Gene3D" id="1.20.5.1930">
    <property type="match status" value="1"/>
</dbReference>
<evidence type="ECO:0000256" key="10">
    <source>
        <dbReference type="SAM" id="Phobius"/>
    </source>
</evidence>
<proteinExistence type="predicted"/>
<comment type="caution">
    <text evidence="13">The sequence shown here is derived from an EMBL/GenBank/DDBJ whole genome shotgun (WGS) entry which is preliminary data.</text>
</comment>
<evidence type="ECO:0000256" key="1">
    <source>
        <dbReference type="ARBA" id="ARBA00000085"/>
    </source>
</evidence>
<dbReference type="Pfam" id="PF02518">
    <property type="entry name" value="HATPase_c"/>
    <property type="match status" value="1"/>
</dbReference>
<dbReference type="Pfam" id="PF07730">
    <property type="entry name" value="HisKA_3"/>
    <property type="match status" value="1"/>
</dbReference>
<dbReference type="RefSeq" id="WP_253867757.1">
    <property type="nucleotide sequence ID" value="NZ_BAABHM010000011.1"/>
</dbReference>
<evidence type="ECO:0000259" key="11">
    <source>
        <dbReference type="Pfam" id="PF02518"/>
    </source>
</evidence>
<dbReference type="InterPro" id="IPR036890">
    <property type="entry name" value="HATPase_C_sf"/>
</dbReference>
<gene>
    <name evidence="13" type="ORF">GCM10023198_26590</name>
</gene>
<keyword evidence="10" id="KW-0812">Transmembrane</keyword>
<feature type="transmembrane region" description="Helical" evidence="10">
    <location>
        <begin position="109"/>
        <end position="127"/>
    </location>
</feature>
<evidence type="ECO:0000259" key="12">
    <source>
        <dbReference type="Pfam" id="PF07730"/>
    </source>
</evidence>
<dbReference type="GO" id="GO:0016301">
    <property type="term" value="F:kinase activity"/>
    <property type="evidence" value="ECO:0007669"/>
    <property type="project" value="UniProtKB-KW"/>
</dbReference>
<dbReference type="InterPro" id="IPR003594">
    <property type="entry name" value="HATPase_dom"/>
</dbReference>
<comment type="catalytic activity">
    <reaction evidence="1">
        <text>ATP + protein L-histidine = ADP + protein N-phospho-L-histidine.</text>
        <dbReference type="EC" id="2.7.13.3"/>
    </reaction>
</comment>
<feature type="transmembrane region" description="Helical" evidence="10">
    <location>
        <begin position="21"/>
        <end position="42"/>
    </location>
</feature>
<evidence type="ECO:0000256" key="9">
    <source>
        <dbReference type="SAM" id="MobiDB-lite"/>
    </source>
</evidence>
<evidence type="ECO:0000256" key="5">
    <source>
        <dbReference type="ARBA" id="ARBA00022741"/>
    </source>
</evidence>
<evidence type="ECO:0000256" key="3">
    <source>
        <dbReference type="ARBA" id="ARBA00022553"/>
    </source>
</evidence>
<dbReference type="Proteomes" id="UP001500843">
    <property type="component" value="Unassembled WGS sequence"/>
</dbReference>
<feature type="region of interest" description="Disordered" evidence="9">
    <location>
        <begin position="422"/>
        <end position="442"/>
    </location>
</feature>
<evidence type="ECO:0000313" key="13">
    <source>
        <dbReference type="EMBL" id="GAA4703802.1"/>
    </source>
</evidence>
<organism evidence="13 14">
    <name type="scientific">Promicromonospora umidemergens</name>
    <dbReference type="NCBI Taxonomy" id="629679"/>
    <lineage>
        <taxon>Bacteria</taxon>
        <taxon>Bacillati</taxon>
        <taxon>Actinomycetota</taxon>
        <taxon>Actinomycetes</taxon>
        <taxon>Micrococcales</taxon>
        <taxon>Promicromonosporaceae</taxon>
        <taxon>Promicromonospora</taxon>
    </lineage>
</organism>
<name>A0ABP8XDQ0_9MICO</name>
<evidence type="ECO:0000256" key="4">
    <source>
        <dbReference type="ARBA" id="ARBA00022679"/>
    </source>
</evidence>
<keyword evidence="3" id="KW-0597">Phosphoprotein</keyword>
<keyword evidence="14" id="KW-1185">Reference proteome</keyword>
<feature type="transmembrane region" description="Helical" evidence="10">
    <location>
        <begin position="134"/>
        <end position="158"/>
    </location>
</feature>
<evidence type="ECO:0000256" key="2">
    <source>
        <dbReference type="ARBA" id="ARBA00012438"/>
    </source>
</evidence>
<sequence length="442" mass="45670">MTFEGRQHELTEQWTGHEGRLPDLAVAVGCWVAASAMLIGVGHAASADPGGDIVTPHPGQPAWWWALVVLSLQAGALLGRRRFPRATLVAVAAAVPVLAVLGAQNATSFGVLAVLIMAYSATVRSGVRQAAPALVAAVALVGLGSSVSNAVTGTALGLAWSTGLLQAVVVVGLPAAVALFVTARQDARAAQADRLAALGREHEALVQVAVSRERMAMARELHDIAAHHLTGIAVMTGAMERQIDVAPADAKVAVRHVRSQSTEMLREMRALVGLLRDPGAGPDVAPEARVESLAGIPALVEAAAVANRDVTLSLRGAREGSPLGDGVGPLAQLAAYRTVQECLSNAARHASGAPCEVDLDLRDPALVVLTVRNDAPRAAVSSQGRSGFGLVGMRERAELTDARLRYGPTDDGGWLVSLTIPAEPATVTSDARPGADPEETPE</sequence>
<dbReference type="PANTHER" id="PTHR24421:SF10">
    <property type="entry name" value="NITRATE_NITRITE SENSOR PROTEIN NARQ"/>
    <property type="match status" value="1"/>
</dbReference>
<dbReference type="CDD" id="cd16917">
    <property type="entry name" value="HATPase_UhpB-NarQ-NarX-like"/>
    <property type="match status" value="1"/>
</dbReference>
<dbReference type="Gene3D" id="3.30.565.10">
    <property type="entry name" value="Histidine kinase-like ATPase, C-terminal domain"/>
    <property type="match status" value="1"/>
</dbReference>
<feature type="transmembrane region" description="Helical" evidence="10">
    <location>
        <begin position="86"/>
        <end position="103"/>
    </location>
</feature>
<evidence type="ECO:0000313" key="14">
    <source>
        <dbReference type="Proteomes" id="UP001500843"/>
    </source>
</evidence>
<dbReference type="InterPro" id="IPR011712">
    <property type="entry name" value="Sig_transdc_His_kin_sub3_dim/P"/>
</dbReference>
<feature type="transmembrane region" description="Helical" evidence="10">
    <location>
        <begin position="62"/>
        <end position="79"/>
    </location>
</feature>
<reference evidence="14" key="1">
    <citation type="journal article" date="2019" name="Int. J. Syst. Evol. Microbiol.">
        <title>The Global Catalogue of Microorganisms (GCM) 10K type strain sequencing project: providing services to taxonomists for standard genome sequencing and annotation.</title>
        <authorList>
            <consortium name="The Broad Institute Genomics Platform"/>
            <consortium name="The Broad Institute Genome Sequencing Center for Infectious Disease"/>
            <person name="Wu L."/>
            <person name="Ma J."/>
        </authorList>
    </citation>
    <scope>NUCLEOTIDE SEQUENCE [LARGE SCALE GENOMIC DNA]</scope>
    <source>
        <strain evidence="14">JCM 17975</strain>
    </source>
</reference>
<feature type="domain" description="Histidine kinase/HSP90-like ATPase" evidence="11">
    <location>
        <begin position="334"/>
        <end position="423"/>
    </location>
</feature>
<accession>A0ABP8XDQ0</accession>
<feature type="domain" description="Signal transduction histidine kinase subgroup 3 dimerisation and phosphoacceptor" evidence="12">
    <location>
        <begin position="213"/>
        <end position="278"/>
    </location>
</feature>
<keyword evidence="10" id="KW-0472">Membrane</keyword>
<evidence type="ECO:0000256" key="7">
    <source>
        <dbReference type="ARBA" id="ARBA00022840"/>
    </source>
</evidence>
<protein>
    <recommendedName>
        <fullName evidence="2">histidine kinase</fullName>
        <ecNumber evidence="2">2.7.13.3</ecNumber>
    </recommendedName>
</protein>
<keyword evidence="8" id="KW-0902">Two-component regulatory system</keyword>
<dbReference type="SUPFAM" id="SSF55874">
    <property type="entry name" value="ATPase domain of HSP90 chaperone/DNA topoisomerase II/histidine kinase"/>
    <property type="match status" value="1"/>
</dbReference>
<evidence type="ECO:0000256" key="8">
    <source>
        <dbReference type="ARBA" id="ARBA00023012"/>
    </source>
</evidence>
<keyword evidence="7" id="KW-0067">ATP-binding</keyword>
<evidence type="ECO:0000256" key="6">
    <source>
        <dbReference type="ARBA" id="ARBA00022777"/>
    </source>
</evidence>
<keyword evidence="5" id="KW-0547">Nucleotide-binding</keyword>
<dbReference type="InterPro" id="IPR050482">
    <property type="entry name" value="Sensor_HK_TwoCompSys"/>
</dbReference>
<feature type="transmembrane region" description="Helical" evidence="10">
    <location>
        <begin position="164"/>
        <end position="183"/>
    </location>
</feature>
<keyword evidence="6 13" id="KW-0418">Kinase</keyword>
<dbReference type="EC" id="2.7.13.3" evidence="2"/>
<keyword evidence="4" id="KW-0808">Transferase</keyword>
<dbReference type="PANTHER" id="PTHR24421">
    <property type="entry name" value="NITRATE/NITRITE SENSOR PROTEIN NARX-RELATED"/>
    <property type="match status" value="1"/>
</dbReference>